<evidence type="ECO:0000313" key="1">
    <source>
        <dbReference type="Proteomes" id="UP000887565"/>
    </source>
</evidence>
<protein>
    <submittedName>
        <fullName evidence="2">Uncharacterized protein</fullName>
    </submittedName>
</protein>
<keyword evidence="1" id="KW-1185">Reference proteome</keyword>
<sequence length="89" mass="9909">MAAITLSGNLTSWISMQIVREAKWLGSWQQASWQHSTEVGDGYTAMVVMVICSGGSWGQWRVNIDKGVGEEFSAMENWMDTVITQNIIP</sequence>
<dbReference type="WBParaSite" id="nRc.2.0.1.t24920-RA">
    <property type="protein sequence ID" value="nRc.2.0.1.t24920-RA"/>
    <property type="gene ID" value="nRc.2.0.1.g24920"/>
</dbReference>
<reference evidence="2" key="1">
    <citation type="submission" date="2022-11" db="UniProtKB">
        <authorList>
            <consortium name="WormBaseParasite"/>
        </authorList>
    </citation>
    <scope>IDENTIFICATION</scope>
</reference>
<organism evidence="1 2">
    <name type="scientific">Romanomermis culicivorax</name>
    <name type="common">Nematode worm</name>
    <dbReference type="NCBI Taxonomy" id="13658"/>
    <lineage>
        <taxon>Eukaryota</taxon>
        <taxon>Metazoa</taxon>
        <taxon>Ecdysozoa</taxon>
        <taxon>Nematoda</taxon>
        <taxon>Enoplea</taxon>
        <taxon>Dorylaimia</taxon>
        <taxon>Mermithida</taxon>
        <taxon>Mermithoidea</taxon>
        <taxon>Mermithidae</taxon>
        <taxon>Romanomermis</taxon>
    </lineage>
</organism>
<proteinExistence type="predicted"/>
<accession>A0A915JEH6</accession>
<name>A0A915JEH6_ROMCU</name>
<dbReference type="Proteomes" id="UP000887565">
    <property type="component" value="Unplaced"/>
</dbReference>
<dbReference type="AlphaFoldDB" id="A0A915JEH6"/>
<evidence type="ECO:0000313" key="2">
    <source>
        <dbReference type="WBParaSite" id="nRc.2.0.1.t24920-RA"/>
    </source>
</evidence>